<evidence type="ECO:0000256" key="2">
    <source>
        <dbReference type="ARBA" id="ARBA00022723"/>
    </source>
</evidence>
<dbReference type="InterPro" id="IPR018247">
    <property type="entry name" value="EF_Hand_1_Ca_BS"/>
</dbReference>
<dbReference type="PANTHER" id="PTHR23055">
    <property type="entry name" value="CALCIUM BINDING PROTEINS"/>
    <property type="match status" value="1"/>
</dbReference>
<dbReference type="PRINTS" id="PR00450">
    <property type="entry name" value="RECOVERIN"/>
</dbReference>
<dbReference type="InterPro" id="IPR028846">
    <property type="entry name" value="Recoverin"/>
</dbReference>
<feature type="domain" description="EF-hand" evidence="6">
    <location>
        <begin position="237"/>
        <end position="272"/>
    </location>
</feature>
<feature type="compositionally biased region" description="Polar residues" evidence="5">
    <location>
        <begin position="8"/>
        <end position="25"/>
    </location>
</feature>
<dbReference type="CDD" id="cd00051">
    <property type="entry name" value="EFh"/>
    <property type="match status" value="2"/>
</dbReference>
<organism evidence="7 8">
    <name type="scientific">Argiope bruennichi</name>
    <name type="common">Wasp spider</name>
    <name type="synonym">Aranea bruennichi</name>
    <dbReference type="NCBI Taxonomy" id="94029"/>
    <lineage>
        <taxon>Eukaryota</taxon>
        <taxon>Metazoa</taxon>
        <taxon>Ecdysozoa</taxon>
        <taxon>Arthropoda</taxon>
        <taxon>Chelicerata</taxon>
        <taxon>Arachnida</taxon>
        <taxon>Araneae</taxon>
        <taxon>Araneomorphae</taxon>
        <taxon>Entelegynae</taxon>
        <taxon>Araneoidea</taxon>
        <taxon>Araneidae</taxon>
        <taxon>Argiope</taxon>
    </lineage>
</organism>
<dbReference type="EMBL" id="JABXBU010000030">
    <property type="protein sequence ID" value="KAF8784401.1"/>
    <property type="molecule type" value="Genomic_DNA"/>
</dbReference>
<dbReference type="SMART" id="SM00054">
    <property type="entry name" value="EFh"/>
    <property type="match status" value="3"/>
</dbReference>
<dbReference type="GO" id="GO:0008076">
    <property type="term" value="C:voltage-gated potassium channel complex"/>
    <property type="evidence" value="ECO:0007669"/>
    <property type="project" value="TreeGrafter"/>
</dbReference>
<dbReference type="InterPro" id="IPR011992">
    <property type="entry name" value="EF-hand-dom_pair"/>
</dbReference>
<dbReference type="AlphaFoldDB" id="A0A8T0F0Q4"/>
<dbReference type="GO" id="GO:1901379">
    <property type="term" value="P:regulation of potassium ion transmembrane transport"/>
    <property type="evidence" value="ECO:0007669"/>
    <property type="project" value="TreeGrafter"/>
</dbReference>
<evidence type="ECO:0000256" key="1">
    <source>
        <dbReference type="ARBA" id="ARBA00006049"/>
    </source>
</evidence>
<dbReference type="GO" id="GO:0015459">
    <property type="term" value="F:potassium channel regulator activity"/>
    <property type="evidence" value="ECO:0007669"/>
    <property type="project" value="TreeGrafter"/>
</dbReference>
<accession>A0A8T0F0Q4</accession>
<dbReference type="Proteomes" id="UP000807504">
    <property type="component" value="Unassembled WGS sequence"/>
</dbReference>
<dbReference type="SUPFAM" id="SSF47473">
    <property type="entry name" value="EF-hand"/>
    <property type="match status" value="1"/>
</dbReference>
<feature type="domain" description="EF-hand" evidence="6">
    <location>
        <begin position="153"/>
        <end position="188"/>
    </location>
</feature>
<dbReference type="GO" id="GO:0005509">
    <property type="term" value="F:calcium ion binding"/>
    <property type="evidence" value="ECO:0007669"/>
    <property type="project" value="InterPro"/>
</dbReference>
<dbReference type="Pfam" id="PF13499">
    <property type="entry name" value="EF-hand_7"/>
    <property type="match status" value="1"/>
</dbReference>
<evidence type="ECO:0000313" key="7">
    <source>
        <dbReference type="EMBL" id="KAF8784401.1"/>
    </source>
</evidence>
<name>A0A8T0F0Q4_ARGBR</name>
<keyword evidence="2" id="KW-0479">Metal-binding</keyword>
<evidence type="ECO:0000256" key="5">
    <source>
        <dbReference type="SAM" id="MobiDB-lite"/>
    </source>
</evidence>
<comment type="caution">
    <text evidence="7">The sequence shown here is derived from an EMBL/GenBank/DDBJ whole genome shotgun (WGS) entry which is preliminary data.</text>
</comment>
<dbReference type="OMA" id="SIANCCD"/>
<dbReference type="OrthoDB" id="191686at2759"/>
<keyword evidence="4" id="KW-0106">Calcium</keyword>
<evidence type="ECO:0000256" key="4">
    <source>
        <dbReference type="ARBA" id="ARBA00022837"/>
    </source>
</evidence>
<dbReference type="InterPro" id="IPR002048">
    <property type="entry name" value="EF_hand_dom"/>
</dbReference>
<dbReference type="PANTHER" id="PTHR23055:SF167">
    <property type="entry name" value="EF-HAND DOMAIN-CONTAINING PROTEIN"/>
    <property type="match status" value="1"/>
</dbReference>
<evidence type="ECO:0000259" key="6">
    <source>
        <dbReference type="PROSITE" id="PS50222"/>
    </source>
</evidence>
<reference evidence="7" key="1">
    <citation type="journal article" date="2020" name="bioRxiv">
        <title>Chromosome-level reference genome of the European wasp spider Argiope bruennichi: a resource for studies on range expansion and evolutionary adaptation.</title>
        <authorList>
            <person name="Sheffer M.M."/>
            <person name="Hoppe A."/>
            <person name="Krehenwinkel H."/>
            <person name="Uhl G."/>
            <person name="Kuss A.W."/>
            <person name="Jensen L."/>
            <person name="Jensen C."/>
            <person name="Gillespie R.G."/>
            <person name="Hoff K.J."/>
            <person name="Prost S."/>
        </authorList>
    </citation>
    <scope>NUCLEOTIDE SEQUENCE</scope>
</reference>
<sequence length="283" mass="32646">MTSRRDSNATTSSEPKLKQYSSTKMSVDKLSDQEDTALNGTKPDEQDVPEVKNIRYWANKISHVFKKVRHPKKRRRSSFGSLFSSIDSQLDDSDADHSHYKPEAIDTLCQLTKFNKRELQLMYRGFKQECPNGMVKEETFKGIYAQYFPKGAETTQYAHYVFNSFDHDNTGAITFTDFVIGLSVLARGSLQEKLRWAFSLYDINGDGYITKDELSKIVQSIYELMGKAVEPMIEDHTTRDHVERVFQKLDINKDGVVTIDEFLDSCQRDENITRNMQVFNTIL</sequence>
<feature type="region of interest" description="Disordered" evidence="5">
    <location>
        <begin position="1"/>
        <end position="47"/>
    </location>
</feature>
<dbReference type="PROSITE" id="PS00018">
    <property type="entry name" value="EF_HAND_1"/>
    <property type="match status" value="3"/>
</dbReference>
<evidence type="ECO:0000313" key="8">
    <source>
        <dbReference type="Proteomes" id="UP000807504"/>
    </source>
</evidence>
<proteinExistence type="inferred from homology"/>
<protein>
    <submittedName>
        <fullName evidence="7">Kv channel-interacting protein 4 like protein</fullName>
    </submittedName>
</protein>
<dbReference type="PROSITE" id="PS50222">
    <property type="entry name" value="EF_HAND_2"/>
    <property type="match status" value="3"/>
</dbReference>
<evidence type="ECO:0000256" key="3">
    <source>
        <dbReference type="ARBA" id="ARBA00022737"/>
    </source>
</evidence>
<dbReference type="FunFam" id="1.10.238.10:FF:000009">
    <property type="entry name" value="Visinin-like protein 1"/>
    <property type="match status" value="1"/>
</dbReference>
<keyword evidence="3" id="KW-0677">Repeat</keyword>
<keyword evidence="8" id="KW-1185">Reference proteome</keyword>
<comment type="similarity">
    <text evidence="1">Belongs to the recoverin family.</text>
</comment>
<feature type="domain" description="EF-hand" evidence="6">
    <location>
        <begin position="189"/>
        <end position="224"/>
    </location>
</feature>
<dbReference type="Gene3D" id="1.10.238.10">
    <property type="entry name" value="EF-hand"/>
    <property type="match status" value="1"/>
</dbReference>
<gene>
    <name evidence="7" type="ORF">HNY73_010081</name>
</gene>
<reference evidence="7" key="2">
    <citation type="submission" date="2020-06" db="EMBL/GenBank/DDBJ databases">
        <authorList>
            <person name="Sheffer M."/>
        </authorList>
    </citation>
    <scope>NUCLEOTIDE SEQUENCE</scope>
</reference>